<keyword evidence="3" id="KW-1185">Reference proteome</keyword>
<dbReference type="RefSeq" id="WP_119476551.1">
    <property type="nucleotide sequence ID" value="NZ_QXML01000002.1"/>
</dbReference>
<dbReference type="Pfam" id="PF13557">
    <property type="entry name" value="Phenol_MetA_deg"/>
    <property type="match status" value="1"/>
</dbReference>
<evidence type="ECO:0000256" key="1">
    <source>
        <dbReference type="SAM" id="SignalP"/>
    </source>
</evidence>
<dbReference type="InterPro" id="IPR025737">
    <property type="entry name" value="FApF"/>
</dbReference>
<name>A0A418PUB8_9BACT</name>
<keyword evidence="1" id="KW-0732">Signal</keyword>
<dbReference type="AlphaFoldDB" id="A0A418PUB8"/>
<evidence type="ECO:0000313" key="2">
    <source>
        <dbReference type="EMBL" id="RIW17113.1"/>
    </source>
</evidence>
<dbReference type="Proteomes" id="UP000283522">
    <property type="component" value="Unassembled WGS sequence"/>
</dbReference>
<protein>
    <submittedName>
        <fullName evidence="2">Transporter</fullName>
    </submittedName>
</protein>
<proteinExistence type="predicted"/>
<organism evidence="2 3">
    <name type="scientific">Algoriphagus lacus</name>
    <dbReference type="NCBI Taxonomy" id="2056311"/>
    <lineage>
        <taxon>Bacteria</taxon>
        <taxon>Pseudomonadati</taxon>
        <taxon>Bacteroidota</taxon>
        <taxon>Cytophagia</taxon>
        <taxon>Cytophagales</taxon>
        <taxon>Cyclobacteriaceae</taxon>
        <taxon>Algoriphagus</taxon>
    </lineage>
</organism>
<reference evidence="2 3" key="1">
    <citation type="submission" date="2018-09" db="EMBL/GenBank/DDBJ databases">
        <authorList>
            <person name="Wang X."/>
            <person name="Du Z."/>
        </authorList>
    </citation>
    <scope>NUCLEOTIDE SEQUENCE [LARGE SCALE GENOMIC DNA]</scope>
    <source>
        <strain evidence="2 3">N3</strain>
    </source>
</reference>
<gene>
    <name evidence="2" type="ORF">D0X99_04990</name>
</gene>
<sequence>MRARKILRQTLLIILPFSICMASLAQDLDPRAYMRLPIATTTVFSGFAFSHGGVVTDPTLPIDNIKARVQALSFGVSRTFSFLGNTSQILVAIPYSWAQVSGDVREQYTEITRSGMADTRLRFSTLLIGGKAGTLQEIVKAPKKTILGLGLNVVVPTGQFFPEKLINLGTNRWAFRPELALSQPLGKRWLVDVYSGLWLFTNNNSFYPGTSVRSQEPMGAFQTHISYNINPILWVAFDATYYVGGRSSIDNTFRDDRQENSRLGVTAVIPTGKTTSLKFAASTGAVVRIGQDFTTYSVGWQKTWIRGLKK</sequence>
<evidence type="ECO:0000313" key="3">
    <source>
        <dbReference type="Proteomes" id="UP000283522"/>
    </source>
</evidence>
<dbReference type="EMBL" id="QXML01000002">
    <property type="protein sequence ID" value="RIW17113.1"/>
    <property type="molecule type" value="Genomic_DNA"/>
</dbReference>
<feature type="chain" id="PRO_5019436818" evidence="1">
    <location>
        <begin position="26"/>
        <end position="310"/>
    </location>
</feature>
<feature type="signal peptide" evidence="1">
    <location>
        <begin position="1"/>
        <end position="25"/>
    </location>
</feature>
<comment type="caution">
    <text evidence="2">The sequence shown here is derived from an EMBL/GenBank/DDBJ whole genome shotgun (WGS) entry which is preliminary data.</text>
</comment>
<dbReference type="OrthoDB" id="191143at2"/>
<accession>A0A418PUB8</accession>